<evidence type="ECO:0000313" key="2">
    <source>
        <dbReference type="Proteomes" id="UP001500416"/>
    </source>
</evidence>
<evidence type="ECO:0000313" key="1">
    <source>
        <dbReference type="EMBL" id="GAA0254715.1"/>
    </source>
</evidence>
<dbReference type="NCBIfam" id="NF041510">
    <property type="entry name" value="AMED_5909_fam"/>
    <property type="match status" value="1"/>
</dbReference>
<reference evidence="2" key="1">
    <citation type="journal article" date="2019" name="Int. J. Syst. Evol. Microbiol.">
        <title>The Global Catalogue of Microorganisms (GCM) 10K type strain sequencing project: providing services to taxonomists for standard genome sequencing and annotation.</title>
        <authorList>
            <consortium name="The Broad Institute Genomics Platform"/>
            <consortium name="The Broad Institute Genome Sequencing Center for Infectious Disease"/>
            <person name="Wu L."/>
            <person name="Ma J."/>
        </authorList>
    </citation>
    <scope>NUCLEOTIDE SEQUENCE [LARGE SCALE GENOMIC DNA]</scope>
    <source>
        <strain evidence="2">JCM 3380</strain>
    </source>
</reference>
<comment type="caution">
    <text evidence="1">The sequence shown here is derived from an EMBL/GenBank/DDBJ whole genome shotgun (WGS) entry which is preliminary data.</text>
</comment>
<dbReference type="Proteomes" id="UP001500416">
    <property type="component" value="Unassembled WGS sequence"/>
</dbReference>
<keyword evidence="2" id="KW-1185">Reference proteome</keyword>
<dbReference type="InterPro" id="IPR048152">
    <property type="entry name" value="AMED_5909-like"/>
</dbReference>
<organism evidence="1 2">
    <name type="scientific">Saccharothrix mutabilis subsp. mutabilis</name>
    <dbReference type="NCBI Taxonomy" id="66855"/>
    <lineage>
        <taxon>Bacteria</taxon>
        <taxon>Bacillati</taxon>
        <taxon>Actinomycetota</taxon>
        <taxon>Actinomycetes</taxon>
        <taxon>Pseudonocardiales</taxon>
        <taxon>Pseudonocardiaceae</taxon>
        <taxon>Saccharothrix</taxon>
    </lineage>
</organism>
<proteinExistence type="predicted"/>
<dbReference type="EMBL" id="BAAABU010000022">
    <property type="protein sequence ID" value="GAA0254715.1"/>
    <property type="molecule type" value="Genomic_DNA"/>
</dbReference>
<protein>
    <submittedName>
        <fullName evidence="1">Uncharacterized protein</fullName>
    </submittedName>
</protein>
<sequence length="90" mass="10049">MVAQPKKRDLWKLAMECETLAQVHEALGKVMPAPDAGPTSWRTFYQHSAKAYARIAEVDRGHHHEALYWASRERANGEAIKGNSSTSDAD</sequence>
<gene>
    <name evidence="1" type="ORF">GCM10010492_64400</name>
</gene>
<accession>A0ABP3EAC1</accession>
<name>A0ABP3EAC1_9PSEU</name>